<evidence type="ECO:0000313" key="2">
    <source>
        <dbReference type="EMBL" id="EFJ02091.1"/>
    </source>
</evidence>
<feature type="region of interest" description="Disordered" evidence="1">
    <location>
        <begin position="380"/>
        <end position="423"/>
    </location>
</feature>
<reference evidence="2 3" key="1">
    <citation type="journal article" date="2010" name="Nat. Biotechnol.">
        <title>Genome sequence of the model mushroom Schizophyllum commune.</title>
        <authorList>
            <person name="Ohm R.A."/>
            <person name="de Jong J.F."/>
            <person name="Lugones L.G."/>
            <person name="Aerts A."/>
            <person name="Kothe E."/>
            <person name="Stajich J.E."/>
            <person name="de Vries R.P."/>
            <person name="Record E."/>
            <person name="Levasseur A."/>
            <person name="Baker S.E."/>
            <person name="Bartholomew K.A."/>
            <person name="Coutinho P.M."/>
            <person name="Erdmann S."/>
            <person name="Fowler T.J."/>
            <person name="Gathman A.C."/>
            <person name="Lombard V."/>
            <person name="Henrissat B."/>
            <person name="Knabe N."/>
            <person name="Kuees U."/>
            <person name="Lilly W.W."/>
            <person name="Lindquist E."/>
            <person name="Lucas S."/>
            <person name="Magnuson J.K."/>
            <person name="Piumi F."/>
            <person name="Raudaskoski M."/>
            <person name="Salamov A."/>
            <person name="Schmutz J."/>
            <person name="Schwarze F.W.M.R."/>
            <person name="vanKuyk P.A."/>
            <person name="Horton J.S."/>
            <person name="Grigoriev I.V."/>
            <person name="Woesten H.A.B."/>
        </authorList>
    </citation>
    <scope>NUCLEOTIDE SEQUENCE [LARGE SCALE GENOMIC DNA]</scope>
    <source>
        <strain evidence="3">H4-8 / FGSC 9210</strain>
    </source>
</reference>
<feature type="region of interest" description="Disordered" evidence="1">
    <location>
        <begin position="1"/>
        <end position="50"/>
    </location>
</feature>
<evidence type="ECO:0000313" key="3">
    <source>
        <dbReference type="Proteomes" id="UP000007431"/>
    </source>
</evidence>
<feature type="compositionally biased region" description="Low complexity" evidence="1">
    <location>
        <begin position="411"/>
        <end position="421"/>
    </location>
</feature>
<keyword evidence="3" id="KW-1185">Reference proteome</keyword>
<dbReference type="SUPFAM" id="SSF81383">
    <property type="entry name" value="F-box domain"/>
    <property type="match status" value="1"/>
</dbReference>
<dbReference type="GeneID" id="9589522"/>
<dbReference type="KEGG" id="scm:SCHCO_01193686"/>
<feature type="region of interest" description="Disordered" evidence="1">
    <location>
        <begin position="641"/>
        <end position="687"/>
    </location>
</feature>
<dbReference type="InParanoid" id="D8PM28"/>
<feature type="compositionally biased region" description="Pro residues" evidence="1">
    <location>
        <begin position="540"/>
        <end position="557"/>
    </location>
</feature>
<protein>
    <submittedName>
        <fullName evidence="2">Uncharacterized protein</fullName>
    </submittedName>
</protein>
<feature type="compositionally biased region" description="Low complexity" evidence="1">
    <location>
        <begin position="890"/>
        <end position="901"/>
    </location>
</feature>
<evidence type="ECO:0000256" key="1">
    <source>
        <dbReference type="SAM" id="MobiDB-lite"/>
    </source>
</evidence>
<feature type="compositionally biased region" description="Polar residues" evidence="1">
    <location>
        <begin position="583"/>
        <end position="601"/>
    </location>
</feature>
<dbReference type="VEuPathDB" id="FungiDB:SCHCODRAFT_01193686"/>
<dbReference type="Gene3D" id="1.20.1280.50">
    <property type="match status" value="1"/>
</dbReference>
<sequence length="1133" mass="122238">MGCHPSRTSNTGLEDGSLQFNCDSPDDRIEGCPFPHDPPSDNVPGLTPTDHAIEDDARINNQDEEPIIHHLPIEILSEIFRLCGDPSSVTDILSLGPVLFPALTPTLDFGRHTFLASAFALQQVCRRWYHLARALPELWTQLDFGHRLPADPVRVAEMCIERAGALPLTLRLRQTDSCAQAACRALLGVVAENPGRWRQLVIEVRDGDVVLRPMLECADGSMADLQVAVIRTVLPWGQAQGSCKVGVLAKFHSNFPGLRLMHNSIPLYLYLTYEFMLRLGSSLEALETIHKHYSVSAPKNRVVSRMTIEFATPPNGDARASRGRGHSDSDSDEQGTSLASQAAPTSCDASLVMIEHSHRPSRLRALRNYLAHRLIRGSSRHAEAESQAAMNEHATNEPNAPEPTPEERSSNESTSSPSSPSALTTQLIVDASDARRHAGLERAICQMEERLARLSARLDEVERRLPDTSPLPSSVNPSPPEPPDNDRDLPKRSAVGGPIEAHSAPHARSTSPASSLVGPPSSRHSAPRALASDAQDVPLVAPPPTYASSSPSPPSHSPPGLQSHRRRTRPGAANGRNGPPVTPTTLNISGQSIVDPPSSTLEAWDGTLPDGVSNGVPSRSLLAPGGAASMAIGSYPLGGVQDDTDMPLSQPHANLDWSMPPPPPQLPIPLPDVEEHDDGAAPPPLRGPVSLPDIEEPEIKLTPLHLPDPLPTGDDFDSGDLDNALNLNMTHPELPILLPRLEYRHQSPTPSMVPDDPEADDLARERAKVRLLQLLQEPGHPSSLSDHDVHRTPADAIPRGRSGIYSLDHPPFSPEVSAAGHVPGATTLGAIPRLAEQARPTDDSAAHDATIKNNDAVVAPSVVTPPVEVGADSGVPNVNRAAEAPTVPKPRSTVSRTSSPSGHLPTFVGASSISRPCPGSILLIDVGDGNGREGFQRFFSGDFDLAIERLMQFSQSPTSTGKHSVTQLHLRIRRSTDRRGHDVMTVVMSALSGILGHLHVVEIFMDEENPHPSTSDAFRGLTHLRRLHIEGEAQGKRFLCFPLHLVRELVVKARVSLGDISMLLQISSRLDLLVVDFRCCAHTSTMPALNSVKRSSHLPGIVHATSNESEALLPFLQKFSRAEDWSLLRMSTA</sequence>
<feature type="compositionally biased region" description="Pro residues" evidence="1">
    <location>
        <begin position="659"/>
        <end position="670"/>
    </location>
</feature>
<dbReference type="EMBL" id="GL377302">
    <property type="protein sequence ID" value="EFJ02091.1"/>
    <property type="molecule type" value="Genomic_DNA"/>
</dbReference>
<feature type="compositionally biased region" description="Polar residues" evidence="1">
    <location>
        <begin position="1"/>
        <end position="22"/>
    </location>
</feature>
<dbReference type="OrthoDB" id="3365698at2759"/>
<feature type="region of interest" description="Disordered" evidence="1">
    <location>
        <begin position="463"/>
        <end position="623"/>
    </location>
</feature>
<dbReference type="RefSeq" id="XP_003036993.1">
    <property type="nucleotide sequence ID" value="XM_003036947.1"/>
</dbReference>
<dbReference type="InterPro" id="IPR036047">
    <property type="entry name" value="F-box-like_dom_sf"/>
</dbReference>
<feature type="region of interest" description="Disordered" evidence="1">
    <location>
        <begin position="310"/>
        <end position="344"/>
    </location>
</feature>
<gene>
    <name evidence="2" type="ORF">SCHCODRAFT_231075</name>
</gene>
<dbReference type="HOGENOM" id="CLU_278743_0_0_1"/>
<feature type="compositionally biased region" description="Polar residues" evidence="1">
    <location>
        <begin position="334"/>
        <end position="344"/>
    </location>
</feature>
<dbReference type="Proteomes" id="UP000007431">
    <property type="component" value="Unassembled WGS sequence"/>
</dbReference>
<proteinExistence type="predicted"/>
<accession>D8PM28</accession>
<feature type="region of interest" description="Disordered" evidence="1">
    <location>
        <begin position="868"/>
        <end position="910"/>
    </location>
</feature>
<organism evidence="3">
    <name type="scientific">Schizophyllum commune (strain H4-8 / FGSC 9210)</name>
    <name type="common">Split gill fungus</name>
    <dbReference type="NCBI Taxonomy" id="578458"/>
    <lineage>
        <taxon>Eukaryota</taxon>
        <taxon>Fungi</taxon>
        <taxon>Dikarya</taxon>
        <taxon>Basidiomycota</taxon>
        <taxon>Agaricomycotina</taxon>
        <taxon>Agaricomycetes</taxon>
        <taxon>Agaricomycetidae</taxon>
        <taxon>Agaricales</taxon>
        <taxon>Schizophyllaceae</taxon>
        <taxon>Schizophyllum</taxon>
    </lineage>
</organism>
<name>D8PM28_SCHCM</name>
<dbReference type="OMA" id="ENQTQHP"/>
<dbReference type="AlphaFoldDB" id="D8PM28"/>